<dbReference type="Gene3D" id="1.20.1250.20">
    <property type="entry name" value="MFS general substrate transporter like domains"/>
    <property type="match status" value="2"/>
</dbReference>
<comment type="subcellular location">
    <subcellularLocation>
        <location evidence="1">Cell inner membrane</location>
        <topology evidence="1">Multi-pass membrane protein</topology>
    </subcellularLocation>
</comment>
<comment type="caution">
    <text evidence="10">The sequence shown here is derived from an EMBL/GenBank/DDBJ whole genome shotgun (WGS) entry which is preliminary data.</text>
</comment>
<feature type="transmembrane region" description="Helical" evidence="8">
    <location>
        <begin position="7"/>
        <end position="25"/>
    </location>
</feature>
<dbReference type="SUPFAM" id="SSF103473">
    <property type="entry name" value="MFS general substrate transporter"/>
    <property type="match status" value="1"/>
</dbReference>
<organism evidence="10 11">
    <name type="scientific">Thioalkalicoccus limnaeus</name>
    <dbReference type="NCBI Taxonomy" id="120681"/>
    <lineage>
        <taxon>Bacteria</taxon>
        <taxon>Pseudomonadati</taxon>
        <taxon>Pseudomonadota</taxon>
        <taxon>Gammaproteobacteria</taxon>
        <taxon>Chromatiales</taxon>
        <taxon>Chromatiaceae</taxon>
        <taxon>Thioalkalicoccus</taxon>
    </lineage>
</organism>
<dbReference type="EMBL" id="JBDKXB010000029">
    <property type="protein sequence ID" value="MEY6433812.1"/>
    <property type="molecule type" value="Genomic_DNA"/>
</dbReference>
<feature type="transmembrane region" description="Helical" evidence="8">
    <location>
        <begin position="263"/>
        <end position="287"/>
    </location>
</feature>
<reference evidence="10 11" key="1">
    <citation type="submission" date="2024-05" db="EMBL/GenBank/DDBJ databases">
        <title>Genome Sequence and Characterization of the New Strain Purple Sulfur Bacterium of Genus Thioalkalicoccus.</title>
        <authorList>
            <person name="Bryantseva I.A."/>
            <person name="Kyndt J.A."/>
            <person name="Imhoff J.F."/>
        </authorList>
    </citation>
    <scope>NUCLEOTIDE SEQUENCE [LARGE SCALE GENOMIC DNA]</scope>
    <source>
        <strain evidence="10 11">Um2</strain>
    </source>
</reference>
<dbReference type="NCBIfam" id="NF037955">
    <property type="entry name" value="mfs"/>
    <property type="match status" value="1"/>
</dbReference>
<proteinExistence type="predicted"/>
<keyword evidence="2" id="KW-0813">Transport</keyword>
<dbReference type="Pfam" id="PF12832">
    <property type="entry name" value="MFS_1_like"/>
    <property type="match status" value="1"/>
</dbReference>
<feature type="transmembrane region" description="Helical" evidence="8">
    <location>
        <begin position="198"/>
        <end position="219"/>
    </location>
</feature>
<keyword evidence="7 8" id="KW-0472">Membrane</keyword>
<feature type="domain" description="Major facilitator superfamily (MFS) profile" evidence="9">
    <location>
        <begin position="198"/>
        <end position="379"/>
    </location>
</feature>
<evidence type="ECO:0000256" key="3">
    <source>
        <dbReference type="ARBA" id="ARBA00022475"/>
    </source>
</evidence>
<dbReference type="InterPro" id="IPR024989">
    <property type="entry name" value="MFS_assoc_dom"/>
</dbReference>
<dbReference type="InterPro" id="IPR036259">
    <property type="entry name" value="MFS_trans_sf"/>
</dbReference>
<evidence type="ECO:0000256" key="7">
    <source>
        <dbReference type="ARBA" id="ARBA00023136"/>
    </source>
</evidence>
<evidence type="ECO:0000259" key="9">
    <source>
        <dbReference type="PROSITE" id="PS50850"/>
    </source>
</evidence>
<evidence type="ECO:0000256" key="2">
    <source>
        <dbReference type="ARBA" id="ARBA00022448"/>
    </source>
</evidence>
<accession>A0ABV4BKJ3</accession>
<evidence type="ECO:0000313" key="11">
    <source>
        <dbReference type="Proteomes" id="UP001564408"/>
    </source>
</evidence>
<evidence type="ECO:0000256" key="6">
    <source>
        <dbReference type="ARBA" id="ARBA00022989"/>
    </source>
</evidence>
<dbReference type="RefSeq" id="WP_369668198.1">
    <property type="nucleotide sequence ID" value="NZ_JBDKXB010000029.1"/>
</dbReference>
<protein>
    <submittedName>
        <fullName evidence="10">MFS transporter</fullName>
    </submittedName>
</protein>
<feature type="transmembrane region" description="Helical" evidence="8">
    <location>
        <begin position="69"/>
        <end position="87"/>
    </location>
</feature>
<evidence type="ECO:0000256" key="4">
    <source>
        <dbReference type="ARBA" id="ARBA00022519"/>
    </source>
</evidence>
<feature type="transmembrane region" description="Helical" evidence="8">
    <location>
        <begin position="293"/>
        <end position="314"/>
    </location>
</feature>
<dbReference type="PROSITE" id="PS50850">
    <property type="entry name" value="MFS"/>
    <property type="match status" value="1"/>
</dbReference>
<feature type="transmembrane region" description="Helical" evidence="8">
    <location>
        <begin position="352"/>
        <end position="373"/>
    </location>
</feature>
<evidence type="ECO:0000256" key="8">
    <source>
        <dbReference type="SAM" id="Phobius"/>
    </source>
</evidence>
<sequence>MPYWRLASYYFFYFGSLGALVPYWGLYLQERGFSPLAIGQLVAILMATKIVAPNLWGWLADRRGYRMPIVRLATLLSTICFTAIFVADGFVEMALVMVLFSFFWNASLPQVEAVTFSHLGERVNRYASIRLWGSIGFILSVGLLGLGLQHLGTSVVPMVVLVLYCGIWVSSLLVPEGPMRWGETPSPSVMALLRRPEILAFLATGLLMQMSHGAYYAFYSIHLKAAGYATPVVGALWAWAVVVEVLVFLVMHRLLEAFGARRVLLASVALAVLRWLLIAGFTDLIAVQVLAQAMHAATFGAFHAAAIHLAYHYFPGRTQGRGQALYNSLSFGAGGAAGALLCGYLWSAFGAAPTFAVSAGIAVLAWWLAWFWVDRARRY</sequence>
<dbReference type="InterPro" id="IPR020846">
    <property type="entry name" value="MFS_dom"/>
</dbReference>
<feature type="transmembrane region" description="Helical" evidence="8">
    <location>
        <begin position="326"/>
        <end position="346"/>
    </location>
</feature>
<keyword evidence="6 8" id="KW-1133">Transmembrane helix</keyword>
<dbReference type="InterPro" id="IPR026032">
    <property type="entry name" value="HcaT-like"/>
</dbReference>
<evidence type="ECO:0000256" key="5">
    <source>
        <dbReference type="ARBA" id="ARBA00022692"/>
    </source>
</evidence>
<dbReference type="PANTHER" id="PTHR23522:SF10">
    <property type="entry name" value="3-PHENYLPROPIONIC ACID TRANSPORTER-RELATED"/>
    <property type="match status" value="1"/>
</dbReference>
<gene>
    <name evidence="10" type="ORF">ABC977_15510</name>
</gene>
<keyword evidence="3" id="KW-1003">Cell membrane</keyword>
<feature type="transmembrane region" description="Helical" evidence="8">
    <location>
        <begin position="129"/>
        <end position="148"/>
    </location>
</feature>
<keyword evidence="4" id="KW-0997">Cell inner membrane</keyword>
<keyword evidence="5 8" id="KW-0812">Transmembrane</keyword>
<name>A0ABV4BKJ3_9GAMM</name>
<feature type="transmembrane region" description="Helical" evidence="8">
    <location>
        <begin position="225"/>
        <end position="251"/>
    </location>
</feature>
<dbReference type="PANTHER" id="PTHR23522">
    <property type="entry name" value="BLL5896 PROTEIN"/>
    <property type="match status" value="1"/>
</dbReference>
<keyword evidence="11" id="KW-1185">Reference proteome</keyword>
<dbReference type="Proteomes" id="UP001564408">
    <property type="component" value="Unassembled WGS sequence"/>
</dbReference>
<feature type="transmembrane region" description="Helical" evidence="8">
    <location>
        <begin position="93"/>
        <end position="117"/>
    </location>
</feature>
<feature type="transmembrane region" description="Helical" evidence="8">
    <location>
        <begin position="37"/>
        <end position="57"/>
    </location>
</feature>
<evidence type="ECO:0000256" key="1">
    <source>
        <dbReference type="ARBA" id="ARBA00004429"/>
    </source>
</evidence>
<dbReference type="PIRSF" id="PIRSF004925">
    <property type="entry name" value="HcaT"/>
    <property type="match status" value="1"/>
</dbReference>
<feature type="transmembrane region" description="Helical" evidence="8">
    <location>
        <begin position="154"/>
        <end position="174"/>
    </location>
</feature>
<evidence type="ECO:0000313" key="10">
    <source>
        <dbReference type="EMBL" id="MEY6433812.1"/>
    </source>
</evidence>